<feature type="binding site" evidence="9 13">
    <location>
        <position position="441"/>
    </location>
    <ligand>
        <name>Mn(2+)</name>
        <dbReference type="ChEBI" id="CHEBI:29035"/>
        <label>2</label>
    </ligand>
</feature>
<accession>A0A1T4WSJ7</accession>
<feature type="binding site" evidence="9 12">
    <location>
        <position position="187"/>
    </location>
    <ligand>
        <name>substrate</name>
    </ligand>
</feature>
<comment type="catalytic activity">
    <reaction evidence="1 9">
        <text>(2R)-2-phosphoglycerate = (2R)-3-phosphoglycerate</text>
        <dbReference type="Rhea" id="RHEA:15901"/>
        <dbReference type="ChEBI" id="CHEBI:58272"/>
        <dbReference type="ChEBI" id="CHEBI:58289"/>
        <dbReference type="EC" id="5.4.2.12"/>
    </reaction>
</comment>
<feature type="binding site" evidence="9 13">
    <location>
        <position position="64"/>
    </location>
    <ligand>
        <name>Mn(2+)</name>
        <dbReference type="ChEBI" id="CHEBI:29035"/>
        <label>2</label>
    </ligand>
</feature>
<dbReference type="STRING" id="1121449.SAMN02745704_01339"/>
<dbReference type="InterPro" id="IPR036646">
    <property type="entry name" value="PGAM_B_sf"/>
</dbReference>
<evidence type="ECO:0000256" key="8">
    <source>
        <dbReference type="ARBA" id="ARBA00023235"/>
    </source>
</evidence>
<reference evidence="16 17" key="1">
    <citation type="submission" date="2017-02" db="EMBL/GenBank/DDBJ databases">
        <authorList>
            <person name="Peterson S.W."/>
        </authorList>
    </citation>
    <scope>NUCLEOTIDE SEQUENCE [LARGE SCALE GENOMIC DNA]</scope>
    <source>
        <strain evidence="16 17">DSM 16080</strain>
    </source>
</reference>
<sequence>MSTPYTPTLLLILDGWGVAPDGPGNAVAKAHTPNLNRLMKHWPRTTLECSGRAVGLPDGFMGNSEVGHMNIGAGRIVYQDMTRIDMAMEDGSLKENPALLELMRRTGEQGGRLHFLGLLSDGGVHSHQKHLYALLEMAREQGLQDVFVHAFLDGRDTPPTSGMGYVKAFRDVRRRMDFGRIATLMGRYYAMDRDTRYDRTKIAWDALVHGQGEKVDGAVRGVRDAYVIGETDEFVKPRLVSDVDGVIRDGDGVFLFNFRADRMRQLARALFSDAFDAFDRGRRPRLAGLASMTQYDASFPFPVAFPPQRLDGCLGQAVSQLGLRQLRIAETEKYAHVTYFLNCGREEPYPGEERRMVPSPRDVATYDLKPEMSAEQVTSELLKELADYDLTVCNLANLDMVGHTGRIDATVLAAETVDACVGRLVDAVLKQHGRILLTADHGNAEEMLDAEGEPQTAHSKNAVPFVLIEDGMEGRVLKPGKLGDIAPTLLHLWGAAPPAGMAGEILVEETN</sequence>
<dbReference type="GO" id="GO:0030145">
    <property type="term" value="F:manganese ion binding"/>
    <property type="evidence" value="ECO:0007669"/>
    <property type="project" value="UniProtKB-UniRule"/>
</dbReference>
<dbReference type="AlphaFoldDB" id="A0A1T4WSJ7"/>
<evidence type="ECO:0000256" key="3">
    <source>
        <dbReference type="ARBA" id="ARBA00004798"/>
    </source>
</evidence>
<gene>
    <name evidence="9" type="primary">gpmI</name>
    <name evidence="16" type="ORF">SAMN02745704_01339</name>
</gene>
<dbReference type="InterPro" id="IPR011258">
    <property type="entry name" value="BPG-indep_PGM_N"/>
</dbReference>
<comment type="cofactor">
    <cofactor evidence="9">
        <name>Mn(2+)</name>
        <dbReference type="ChEBI" id="CHEBI:29035"/>
    </cofactor>
    <text evidence="9">Binds 2 manganese ions per subunit.</text>
</comment>
<keyword evidence="17" id="KW-1185">Reference proteome</keyword>
<comment type="function">
    <text evidence="2 9">Catalyzes the interconversion of 2-phosphoglycerate and 3-phosphoglycerate.</text>
</comment>
<dbReference type="OrthoDB" id="9800863at2"/>
<dbReference type="GO" id="GO:0004619">
    <property type="term" value="F:phosphoglycerate mutase activity"/>
    <property type="evidence" value="ECO:0007669"/>
    <property type="project" value="UniProtKB-UniRule"/>
</dbReference>
<evidence type="ECO:0000256" key="9">
    <source>
        <dbReference type="HAMAP-Rule" id="MF_01038"/>
    </source>
</evidence>
<evidence type="ECO:0000256" key="5">
    <source>
        <dbReference type="ARBA" id="ARBA00022723"/>
    </source>
</evidence>
<evidence type="ECO:0000256" key="2">
    <source>
        <dbReference type="ARBA" id="ARBA00002315"/>
    </source>
</evidence>
<evidence type="ECO:0000256" key="13">
    <source>
        <dbReference type="PIRSR" id="PIRSR001492-3"/>
    </source>
</evidence>
<protein>
    <recommendedName>
        <fullName evidence="9 10">2,3-bisphosphoglycerate-independent phosphoglycerate mutase</fullName>
        <shortName evidence="9">BPG-independent PGAM</shortName>
        <shortName evidence="9">Phosphoglyceromutase</shortName>
        <shortName evidence="9">iPGM</shortName>
        <ecNumber evidence="9 10">5.4.2.12</ecNumber>
    </recommendedName>
</protein>
<dbReference type="SUPFAM" id="SSF64158">
    <property type="entry name" value="2,3-Bisphosphoglycerate-independent phosphoglycerate mutase, substrate-binding domain"/>
    <property type="match status" value="1"/>
</dbReference>
<name>A0A1T4WSJ7_9BACT</name>
<evidence type="ECO:0000256" key="7">
    <source>
        <dbReference type="ARBA" id="ARBA00023211"/>
    </source>
</evidence>
<dbReference type="InterPro" id="IPR017850">
    <property type="entry name" value="Alkaline_phosphatase_core_sf"/>
</dbReference>
<feature type="binding site" evidence="9 13">
    <location>
        <position position="399"/>
    </location>
    <ligand>
        <name>Mn(2+)</name>
        <dbReference type="ChEBI" id="CHEBI:29035"/>
        <label>1</label>
    </ligand>
</feature>
<evidence type="ECO:0000259" key="15">
    <source>
        <dbReference type="Pfam" id="PF06415"/>
    </source>
</evidence>
<dbReference type="NCBIfam" id="TIGR01307">
    <property type="entry name" value="pgm_bpd_ind"/>
    <property type="match status" value="1"/>
</dbReference>
<feature type="binding site" evidence="9 12">
    <location>
        <position position="193"/>
    </location>
    <ligand>
        <name>substrate</name>
    </ligand>
</feature>
<dbReference type="PANTHER" id="PTHR31637">
    <property type="entry name" value="2,3-BISPHOSPHOGLYCERATE-INDEPENDENT PHOSPHOGLYCERATE MUTASE"/>
    <property type="match status" value="1"/>
</dbReference>
<dbReference type="FunFam" id="3.40.1450.10:FF:000002">
    <property type="entry name" value="2,3-bisphosphoglycerate-independent phosphoglycerate mutase"/>
    <property type="match status" value="1"/>
</dbReference>
<dbReference type="InterPro" id="IPR006124">
    <property type="entry name" value="Metalloenzyme"/>
</dbReference>
<keyword evidence="6 9" id="KW-0324">Glycolysis</keyword>
<evidence type="ECO:0000256" key="11">
    <source>
        <dbReference type="PIRSR" id="PIRSR001492-1"/>
    </source>
</evidence>
<comment type="subunit">
    <text evidence="9">Monomer.</text>
</comment>
<dbReference type="CDD" id="cd16010">
    <property type="entry name" value="iPGM"/>
    <property type="match status" value="1"/>
</dbReference>
<feature type="binding site" evidence="9 13">
    <location>
        <position position="403"/>
    </location>
    <ligand>
        <name>Mn(2+)</name>
        <dbReference type="ChEBI" id="CHEBI:29035"/>
        <label>1</label>
    </ligand>
</feature>
<feature type="binding site" evidence="9 12">
    <location>
        <begin position="259"/>
        <end position="262"/>
    </location>
    <ligand>
        <name>substrate</name>
    </ligand>
</feature>
<dbReference type="UniPathway" id="UPA00109">
    <property type="reaction ID" value="UER00186"/>
</dbReference>
<dbReference type="Proteomes" id="UP000190027">
    <property type="component" value="Unassembled WGS sequence"/>
</dbReference>
<feature type="binding site" evidence="9 12">
    <location>
        <begin position="155"/>
        <end position="156"/>
    </location>
    <ligand>
        <name>substrate</name>
    </ligand>
</feature>
<dbReference type="GO" id="GO:0005829">
    <property type="term" value="C:cytosol"/>
    <property type="evidence" value="ECO:0007669"/>
    <property type="project" value="TreeGrafter"/>
</dbReference>
<dbReference type="EMBL" id="FUYC01000004">
    <property type="protein sequence ID" value="SKA80352.1"/>
    <property type="molecule type" value="Genomic_DNA"/>
</dbReference>
<dbReference type="Pfam" id="PF01676">
    <property type="entry name" value="Metalloenzyme"/>
    <property type="match status" value="1"/>
</dbReference>
<dbReference type="HAMAP" id="MF_01038">
    <property type="entry name" value="GpmI"/>
    <property type="match status" value="1"/>
</dbReference>
<feature type="binding site" evidence="9 13">
    <location>
        <position position="458"/>
    </location>
    <ligand>
        <name>Mn(2+)</name>
        <dbReference type="ChEBI" id="CHEBI:29035"/>
        <label>1</label>
    </ligand>
</feature>
<evidence type="ECO:0000256" key="4">
    <source>
        <dbReference type="ARBA" id="ARBA00008819"/>
    </source>
</evidence>
<dbReference type="PANTHER" id="PTHR31637:SF0">
    <property type="entry name" value="2,3-BISPHOSPHOGLYCERATE-INDEPENDENT PHOSPHOGLYCERATE MUTASE"/>
    <property type="match status" value="1"/>
</dbReference>
<dbReference type="GO" id="GO:0006007">
    <property type="term" value="P:glucose catabolic process"/>
    <property type="evidence" value="ECO:0007669"/>
    <property type="project" value="InterPro"/>
</dbReference>
<comment type="pathway">
    <text evidence="3 9">Carbohydrate degradation; glycolysis; pyruvate from D-glyceraldehyde 3-phosphate: step 3/5.</text>
</comment>
<evidence type="ECO:0000313" key="16">
    <source>
        <dbReference type="EMBL" id="SKA80352.1"/>
    </source>
</evidence>
<keyword evidence="5 9" id="KW-0479">Metal-binding</keyword>
<dbReference type="RefSeq" id="WP_078716912.1">
    <property type="nucleotide sequence ID" value="NZ_FUYC01000004.1"/>
</dbReference>
<keyword evidence="8 9" id="KW-0413">Isomerase</keyword>
<evidence type="ECO:0000313" key="17">
    <source>
        <dbReference type="Proteomes" id="UP000190027"/>
    </source>
</evidence>
<feature type="binding site" evidence="9 12">
    <location>
        <position position="333"/>
    </location>
    <ligand>
        <name>substrate</name>
    </ligand>
</feature>
<dbReference type="GO" id="GO:0006096">
    <property type="term" value="P:glycolytic process"/>
    <property type="evidence" value="ECO:0007669"/>
    <property type="project" value="UniProtKB-UniRule"/>
</dbReference>
<feature type="active site" description="Phosphoserine intermediate" evidence="9 11">
    <location>
        <position position="64"/>
    </location>
</feature>
<dbReference type="Gene3D" id="3.40.1450.10">
    <property type="entry name" value="BPG-independent phosphoglycerate mutase, domain B"/>
    <property type="match status" value="1"/>
</dbReference>
<dbReference type="SUPFAM" id="SSF53649">
    <property type="entry name" value="Alkaline phosphatase-like"/>
    <property type="match status" value="1"/>
</dbReference>
<proteinExistence type="inferred from homology"/>
<comment type="similarity">
    <text evidence="4 9">Belongs to the BPG-independent phosphoglycerate mutase family.</text>
</comment>
<dbReference type="InterPro" id="IPR005995">
    <property type="entry name" value="Pgm_bpd_ind"/>
</dbReference>
<keyword evidence="7 9" id="KW-0464">Manganese</keyword>
<evidence type="ECO:0000256" key="6">
    <source>
        <dbReference type="ARBA" id="ARBA00023152"/>
    </source>
</evidence>
<evidence type="ECO:0000256" key="12">
    <source>
        <dbReference type="PIRSR" id="PIRSR001492-2"/>
    </source>
</evidence>
<feature type="domain" description="Metalloenzyme" evidence="14">
    <location>
        <begin position="7"/>
        <end position="494"/>
    </location>
</feature>
<organism evidence="16 17">
    <name type="scientific">Paucidesulfovibrio gracilis DSM 16080</name>
    <dbReference type="NCBI Taxonomy" id="1121449"/>
    <lineage>
        <taxon>Bacteria</taxon>
        <taxon>Pseudomonadati</taxon>
        <taxon>Thermodesulfobacteriota</taxon>
        <taxon>Desulfovibrionia</taxon>
        <taxon>Desulfovibrionales</taxon>
        <taxon>Desulfovibrionaceae</taxon>
        <taxon>Paucidesulfovibrio</taxon>
    </lineage>
</organism>
<feature type="binding site" evidence="9 12">
    <location>
        <position position="125"/>
    </location>
    <ligand>
        <name>substrate</name>
    </ligand>
</feature>
<evidence type="ECO:0000256" key="1">
    <source>
        <dbReference type="ARBA" id="ARBA00000370"/>
    </source>
</evidence>
<feature type="binding site" evidence="9 13">
    <location>
        <position position="14"/>
    </location>
    <ligand>
        <name>Mn(2+)</name>
        <dbReference type="ChEBI" id="CHEBI:29035"/>
        <label>2</label>
    </ligand>
</feature>
<dbReference type="EC" id="5.4.2.12" evidence="9 10"/>
<dbReference type="PIRSF" id="PIRSF001492">
    <property type="entry name" value="IPGAM"/>
    <property type="match status" value="1"/>
</dbReference>
<evidence type="ECO:0000256" key="10">
    <source>
        <dbReference type="NCBIfam" id="TIGR01307"/>
    </source>
</evidence>
<dbReference type="Pfam" id="PF06415">
    <property type="entry name" value="iPGM_N"/>
    <property type="match status" value="1"/>
</dbReference>
<evidence type="ECO:0000259" key="14">
    <source>
        <dbReference type="Pfam" id="PF01676"/>
    </source>
</evidence>
<feature type="domain" description="BPG-independent PGAM N-terminal" evidence="15">
    <location>
        <begin position="84"/>
        <end position="296"/>
    </location>
</feature>
<dbReference type="Gene3D" id="3.40.720.10">
    <property type="entry name" value="Alkaline Phosphatase, subunit A"/>
    <property type="match status" value="1"/>
</dbReference>
<feature type="binding site" evidence="9 13">
    <location>
        <position position="440"/>
    </location>
    <ligand>
        <name>Mn(2+)</name>
        <dbReference type="ChEBI" id="CHEBI:29035"/>
        <label>2</label>
    </ligand>
</feature>